<dbReference type="UniPathway" id="UPA00060">
    <property type="reaction ID" value="UER00141"/>
</dbReference>
<evidence type="ECO:0000256" key="6">
    <source>
        <dbReference type="ARBA" id="ARBA00047334"/>
    </source>
</evidence>
<dbReference type="CDD" id="cd00564">
    <property type="entry name" value="TMP_TenI"/>
    <property type="match status" value="1"/>
</dbReference>
<comment type="pathway">
    <text evidence="1 9 11">Cofactor biosynthesis; thiamine diphosphate biosynthesis; thiamine phosphate from 4-amino-2-methyl-5-diphosphomethylpyrimidine and 4-methyl-5-(2-phosphoethyl)-thiazole: step 1/1.</text>
</comment>
<feature type="binding site" evidence="9">
    <location>
        <begin position="134"/>
        <end position="136"/>
    </location>
    <ligand>
        <name>2-[(2R,5Z)-2-carboxy-4-methylthiazol-5(2H)-ylidene]ethyl phosphate</name>
        <dbReference type="ChEBI" id="CHEBI:62899"/>
    </ligand>
</feature>
<dbReference type="GO" id="GO:0009229">
    <property type="term" value="P:thiamine diphosphate biosynthetic process"/>
    <property type="evidence" value="ECO:0007669"/>
    <property type="project" value="UniProtKB-UniRule"/>
</dbReference>
<dbReference type="PANTHER" id="PTHR20857">
    <property type="entry name" value="THIAMINE-PHOSPHATE PYROPHOSPHORYLASE"/>
    <property type="match status" value="1"/>
</dbReference>
<dbReference type="EMBL" id="LR778114">
    <property type="protein sequence ID" value="CAB1128326.1"/>
    <property type="molecule type" value="Genomic_DNA"/>
</dbReference>
<evidence type="ECO:0000256" key="7">
    <source>
        <dbReference type="ARBA" id="ARBA00047851"/>
    </source>
</evidence>
<dbReference type="NCBIfam" id="TIGR00693">
    <property type="entry name" value="thiE"/>
    <property type="match status" value="1"/>
</dbReference>
<sequence length="207" mass="21057">MRPDWSLHVLVDPATIPLARMPAFVAEVARGGATVLQLRGKTTPIPELVRYGEALGEEARRHGLLYLVNDRLDVALATGADGVHVGQEDLPPAAVRRVAPGLLLGLSVGSLEELARSRTGPAPDYLGVGPVFPTGSKADAGPVIGVEGLRAIAAAWPGMPVVAIGGIQPANVAAVWAAGVAGVAVISAVSTAADPEAACRALLQGRP</sequence>
<dbReference type="Gene3D" id="3.20.20.70">
    <property type="entry name" value="Aldolase class I"/>
    <property type="match status" value="1"/>
</dbReference>
<feature type="binding site" evidence="9">
    <location>
        <position position="70"/>
    </location>
    <ligand>
        <name>Mg(2+)</name>
        <dbReference type="ChEBI" id="CHEBI:18420"/>
    </ligand>
</feature>
<dbReference type="GO" id="GO:0009228">
    <property type="term" value="P:thiamine biosynthetic process"/>
    <property type="evidence" value="ECO:0007669"/>
    <property type="project" value="UniProtKB-KW"/>
</dbReference>
<gene>
    <name evidence="9 13" type="primary">thiE</name>
    <name evidence="13" type="ORF">R50_0820</name>
</gene>
<evidence type="ECO:0000256" key="4">
    <source>
        <dbReference type="ARBA" id="ARBA00022842"/>
    </source>
</evidence>
<dbReference type="InterPro" id="IPR034291">
    <property type="entry name" value="TMP_synthase"/>
</dbReference>
<dbReference type="GO" id="GO:0004789">
    <property type="term" value="F:thiamine-phosphate diphosphorylase activity"/>
    <property type="evidence" value="ECO:0007669"/>
    <property type="project" value="UniProtKB-UniRule"/>
</dbReference>
<evidence type="ECO:0000256" key="9">
    <source>
        <dbReference type="HAMAP-Rule" id="MF_00097"/>
    </source>
</evidence>
<evidence type="ECO:0000256" key="5">
    <source>
        <dbReference type="ARBA" id="ARBA00022977"/>
    </source>
</evidence>
<keyword evidence="3 9" id="KW-0479">Metal-binding</keyword>
<feature type="binding site" evidence="9">
    <location>
        <position position="166"/>
    </location>
    <ligand>
        <name>2-[(2R,5Z)-2-carboxy-4-methylthiazol-5(2H)-ylidene]ethyl phosphate</name>
        <dbReference type="ChEBI" id="CHEBI:62899"/>
    </ligand>
</feature>
<dbReference type="GO" id="GO:0000287">
    <property type="term" value="F:magnesium ion binding"/>
    <property type="evidence" value="ECO:0007669"/>
    <property type="project" value="UniProtKB-UniRule"/>
</dbReference>
<comment type="cofactor">
    <cofactor evidence="9">
        <name>Mg(2+)</name>
        <dbReference type="ChEBI" id="CHEBI:18420"/>
    </cofactor>
    <text evidence="9">Binds 1 Mg(2+) ion per subunit.</text>
</comment>
<feature type="domain" description="Thiamine phosphate synthase/TenI" evidence="12">
    <location>
        <begin position="11"/>
        <end position="189"/>
    </location>
</feature>
<dbReference type="Proteomes" id="UP000503399">
    <property type="component" value="Chromosome"/>
</dbReference>
<comment type="catalytic activity">
    <reaction evidence="6 9 10">
        <text>4-methyl-5-(2-phosphooxyethyl)-thiazole + 4-amino-2-methyl-5-(diphosphooxymethyl)pyrimidine + H(+) = thiamine phosphate + diphosphate</text>
        <dbReference type="Rhea" id="RHEA:22328"/>
        <dbReference type="ChEBI" id="CHEBI:15378"/>
        <dbReference type="ChEBI" id="CHEBI:33019"/>
        <dbReference type="ChEBI" id="CHEBI:37575"/>
        <dbReference type="ChEBI" id="CHEBI:57841"/>
        <dbReference type="ChEBI" id="CHEBI:58296"/>
        <dbReference type="EC" id="2.5.1.3"/>
    </reaction>
</comment>
<dbReference type="HAMAP" id="MF_00097">
    <property type="entry name" value="TMP_synthase"/>
    <property type="match status" value="1"/>
</dbReference>
<evidence type="ECO:0000256" key="8">
    <source>
        <dbReference type="ARBA" id="ARBA00047883"/>
    </source>
</evidence>
<evidence type="ECO:0000256" key="11">
    <source>
        <dbReference type="RuleBase" id="RU004253"/>
    </source>
</evidence>
<evidence type="ECO:0000313" key="13">
    <source>
        <dbReference type="EMBL" id="CAB1128326.1"/>
    </source>
</evidence>
<feature type="binding site" evidence="9">
    <location>
        <position position="137"/>
    </location>
    <ligand>
        <name>4-amino-2-methyl-5-(diphosphooxymethyl)pyrimidine</name>
        <dbReference type="ChEBI" id="CHEBI:57841"/>
    </ligand>
</feature>
<dbReference type="GO" id="GO:0005737">
    <property type="term" value="C:cytoplasm"/>
    <property type="evidence" value="ECO:0007669"/>
    <property type="project" value="TreeGrafter"/>
</dbReference>
<organism evidence="13 14">
    <name type="scientific">Candidatus Hydrogenisulfobacillus filiaventi</name>
    <dbReference type="NCBI Taxonomy" id="2707344"/>
    <lineage>
        <taxon>Bacteria</taxon>
        <taxon>Bacillati</taxon>
        <taxon>Bacillota</taxon>
        <taxon>Clostridia</taxon>
        <taxon>Eubacteriales</taxon>
        <taxon>Clostridiales Family XVII. Incertae Sedis</taxon>
        <taxon>Candidatus Hydrogenisulfobacillus</taxon>
    </lineage>
</organism>
<comment type="catalytic activity">
    <reaction evidence="8 9 10">
        <text>2-[(2R,5Z)-2-carboxy-4-methylthiazol-5(2H)-ylidene]ethyl phosphate + 4-amino-2-methyl-5-(diphosphooxymethyl)pyrimidine + 2 H(+) = thiamine phosphate + CO2 + diphosphate</text>
        <dbReference type="Rhea" id="RHEA:47844"/>
        <dbReference type="ChEBI" id="CHEBI:15378"/>
        <dbReference type="ChEBI" id="CHEBI:16526"/>
        <dbReference type="ChEBI" id="CHEBI:33019"/>
        <dbReference type="ChEBI" id="CHEBI:37575"/>
        <dbReference type="ChEBI" id="CHEBI:57841"/>
        <dbReference type="ChEBI" id="CHEBI:62899"/>
        <dbReference type="EC" id="2.5.1.3"/>
    </reaction>
</comment>
<evidence type="ECO:0000256" key="1">
    <source>
        <dbReference type="ARBA" id="ARBA00005165"/>
    </source>
</evidence>
<feature type="binding site" evidence="9">
    <location>
        <position position="89"/>
    </location>
    <ligand>
        <name>Mg(2+)</name>
        <dbReference type="ChEBI" id="CHEBI:18420"/>
    </ligand>
</feature>
<dbReference type="KEGG" id="hfv:R50_0820"/>
<dbReference type="EC" id="2.5.1.3" evidence="9"/>
<feature type="binding site" evidence="9">
    <location>
        <begin position="186"/>
        <end position="187"/>
    </location>
    <ligand>
        <name>2-[(2R,5Z)-2-carboxy-4-methylthiazol-5(2H)-ylidene]ethyl phosphate</name>
        <dbReference type="ChEBI" id="CHEBI:62899"/>
    </ligand>
</feature>
<protein>
    <recommendedName>
        <fullName evidence="9">Thiamine-phosphate synthase</fullName>
        <shortName evidence="9">TP synthase</shortName>
        <shortName evidence="9">TPS</shortName>
        <ecNumber evidence="9">2.5.1.3</ecNumber>
    </recommendedName>
    <alternativeName>
        <fullName evidence="9">Thiamine-phosphate pyrophosphorylase</fullName>
        <shortName evidence="9">TMP pyrophosphorylase</shortName>
        <shortName evidence="9">TMP-PPase</shortName>
    </alternativeName>
</protein>
<keyword evidence="4 9" id="KW-0460">Magnesium</keyword>
<dbReference type="SUPFAM" id="SSF51391">
    <property type="entry name" value="Thiamin phosphate synthase"/>
    <property type="match status" value="1"/>
</dbReference>
<dbReference type="AlphaFoldDB" id="A0A6F8ZE96"/>
<name>A0A6F8ZE96_9FIRM</name>
<comment type="similarity">
    <text evidence="9 10">Belongs to the thiamine-phosphate synthase family.</text>
</comment>
<keyword evidence="5 9" id="KW-0784">Thiamine biosynthesis</keyword>
<evidence type="ECO:0000256" key="3">
    <source>
        <dbReference type="ARBA" id="ARBA00022723"/>
    </source>
</evidence>
<dbReference type="InterPro" id="IPR036206">
    <property type="entry name" value="ThiamineP_synth_sf"/>
</dbReference>
<comment type="catalytic activity">
    <reaction evidence="7 9 10">
        <text>2-(2-carboxy-4-methylthiazol-5-yl)ethyl phosphate + 4-amino-2-methyl-5-(diphosphooxymethyl)pyrimidine + 2 H(+) = thiamine phosphate + CO2 + diphosphate</text>
        <dbReference type="Rhea" id="RHEA:47848"/>
        <dbReference type="ChEBI" id="CHEBI:15378"/>
        <dbReference type="ChEBI" id="CHEBI:16526"/>
        <dbReference type="ChEBI" id="CHEBI:33019"/>
        <dbReference type="ChEBI" id="CHEBI:37575"/>
        <dbReference type="ChEBI" id="CHEBI:57841"/>
        <dbReference type="ChEBI" id="CHEBI:62890"/>
        <dbReference type="EC" id="2.5.1.3"/>
    </reaction>
</comment>
<reference evidence="13 14" key="1">
    <citation type="submission" date="2020-02" db="EMBL/GenBank/DDBJ databases">
        <authorList>
            <person name="Hogendoorn C."/>
        </authorList>
    </citation>
    <scope>NUCLEOTIDE SEQUENCE [LARGE SCALE GENOMIC DNA]</scope>
    <source>
        <strain evidence="13">R501</strain>
    </source>
</reference>
<evidence type="ECO:0000259" key="12">
    <source>
        <dbReference type="Pfam" id="PF02581"/>
    </source>
</evidence>
<dbReference type="PANTHER" id="PTHR20857:SF15">
    <property type="entry name" value="THIAMINE-PHOSPHATE SYNTHASE"/>
    <property type="match status" value="1"/>
</dbReference>
<keyword evidence="2 9" id="KW-0808">Transferase</keyword>
<feature type="binding site" evidence="9">
    <location>
        <position position="107"/>
    </location>
    <ligand>
        <name>4-amino-2-methyl-5-(diphosphooxymethyl)pyrimidine</name>
        <dbReference type="ChEBI" id="CHEBI:57841"/>
    </ligand>
</feature>
<feature type="binding site" evidence="9">
    <location>
        <begin position="37"/>
        <end position="41"/>
    </location>
    <ligand>
        <name>4-amino-2-methyl-5-(diphosphooxymethyl)pyrimidine</name>
        <dbReference type="ChEBI" id="CHEBI:57841"/>
    </ligand>
</feature>
<comment type="function">
    <text evidence="9">Condenses 4-methyl-5-(beta-hydroxyethyl)thiazole monophosphate (THZ-P) and 2-methyl-4-amino-5-hydroxymethyl pyrimidine pyrophosphate (HMP-PP) to form thiamine monophosphate (TMP).</text>
</comment>
<evidence type="ECO:0000313" key="14">
    <source>
        <dbReference type="Proteomes" id="UP000503399"/>
    </source>
</evidence>
<dbReference type="InterPro" id="IPR013785">
    <property type="entry name" value="Aldolase_TIM"/>
</dbReference>
<evidence type="ECO:0000256" key="2">
    <source>
        <dbReference type="ARBA" id="ARBA00022679"/>
    </source>
</evidence>
<proteinExistence type="inferred from homology"/>
<dbReference type="InterPro" id="IPR022998">
    <property type="entry name" value="ThiamineP_synth_TenI"/>
</dbReference>
<feature type="binding site" evidence="9">
    <location>
        <position position="69"/>
    </location>
    <ligand>
        <name>4-amino-2-methyl-5-(diphosphooxymethyl)pyrimidine</name>
        <dbReference type="ChEBI" id="CHEBI:57841"/>
    </ligand>
</feature>
<keyword evidence="14" id="KW-1185">Reference proteome</keyword>
<evidence type="ECO:0000256" key="10">
    <source>
        <dbReference type="RuleBase" id="RU003826"/>
    </source>
</evidence>
<accession>A0A6F8ZE96</accession>
<dbReference type="Pfam" id="PF02581">
    <property type="entry name" value="TMP-TENI"/>
    <property type="match status" value="1"/>
</dbReference>